<protein>
    <submittedName>
        <fullName evidence="1">Uncharacterized protein</fullName>
    </submittedName>
</protein>
<organism evidence="1 2">
    <name type="scientific">Araneus ventricosus</name>
    <name type="common">Orbweaver spider</name>
    <name type="synonym">Epeira ventricosa</name>
    <dbReference type="NCBI Taxonomy" id="182803"/>
    <lineage>
        <taxon>Eukaryota</taxon>
        <taxon>Metazoa</taxon>
        <taxon>Ecdysozoa</taxon>
        <taxon>Arthropoda</taxon>
        <taxon>Chelicerata</taxon>
        <taxon>Arachnida</taxon>
        <taxon>Araneae</taxon>
        <taxon>Araneomorphae</taxon>
        <taxon>Entelegynae</taxon>
        <taxon>Araneoidea</taxon>
        <taxon>Araneidae</taxon>
        <taxon>Araneus</taxon>
    </lineage>
</organism>
<accession>A0A4Y2SM09</accession>
<dbReference type="Proteomes" id="UP000499080">
    <property type="component" value="Unassembled WGS sequence"/>
</dbReference>
<dbReference type="AlphaFoldDB" id="A0A4Y2SM09"/>
<proteinExistence type="predicted"/>
<keyword evidence="2" id="KW-1185">Reference proteome</keyword>
<dbReference type="EMBL" id="BGPR01022242">
    <property type="protein sequence ID" value="GBN88370.1"/>
    <property type="molecule type" value="Genomic_DNA"/>
</dbReference>
<evidence type="ECO:0000313" key="2">
    <source>
        <dbReference type="Proteomes" id="UP000499080"/>
    </source>
</evidence>
<name>A0A4Y2SM09_ARAVE</name>
<sequence length="99" mass="11235">MGIEITYYCLNRCRDGGKLHGVVRECDVVWLVPVAYHRWRTVYVGCNVKQVAINAYGSESSVLLLCVNDISSDFHKLLIVLADENDRTEWIRSSDSCVP</sequence>
<reference evidence="1 2" key="1">
    <citation type="journal article" date="2019" name="Sci. Rep.">
        <title>Orb-weaving spider Araneus ventricosus genome elucidates the spidroin gene catalogue.</title>
        <authorList>
            <person name="Kono N."/>
            <person name="Nakamura H."/>
            <person name="Ohtoshi R."/>
            <person name="Moran D.A.P."/>
            <person name="Shinohara A."/>
            <person name="Yoshida Y."/>
            <person name="Fujiwara M."/>
            <person name="Mori M."/>
            <person name="Tomita M."/>
            <person name="Arakawa K."/>
        </authorList>
    </citation>
    <scope>NUCLEOTIDE SEQUENCE [LARGE SCALE GENOMIC DNA]</scope>
</reference>
<gene>
    <name evidence="1" type="ORF">AVEN_242098_1</name>
</gene>
<comment type="caution">
    <text evidence="1">The sequence shown here is derived from an EMBL/GenBank/DDBJ whole genome shotgun (WGS) entry which is preliminary data.</text>
</comment>
<evidence type="ECO:0000313" key="1">
    <source>
        <dbReference type="EMBL" id="GBN88370.1"/>
    </source>
</evidence>